<dbReference type="AlphaFoldDB" id="Q7QFB4"/>
<evidence type="ECO:0000313" key="4">
    <source>
        <dbReference type="EMBL" id="EAA06703.5"/>
    </source>
</evidence>
<dbReference type="InterPro" id="IPR059238">
    <property type="entry name" value="UBX1_UBXN9"/>
</dbReference>
<dbReference type="InterPro" id="IPR029071">
    <property type="entry name" value="Ubiquitin-like_domsf"/>
</dbReference>
<dbReference type="GO" id="GO:0012506">
    <property type="term" value="C:vesicle membrane"/>
    <property type="evidence" value="ECO:0000318"/>
    <property type="project" value="GO_Central"/>
</dbReference>
<keyword evidence="6" id="KW-1185">Reference proteome</keyword>
<dbReference type="InterPro" id="IPR021569">
    <property type="entry name" value="TUG-UBL1"/>
</dbReference>
<dbReference type="PaxDb" id="7165-AGAP000394-PA"/>
<feature type="domain" description="TUG ubiquitin-like" evidence="3">
    <location>
        <begin position="8"/>
        <end position="70"/>
    </location>
</feature>
<name>Q7QFB4_ANOGA</name>
<feature type="region of interest" description="Disordered" evidence="1">
    <location>
        <begin position="162"/>
        <end position="265"/>
    </location>
</feature>
<sequence length="545" mass="59492">MATVTVLTVHGRRQTVKVEPNMTILEILETVCRKYNFPQDEYDLLHHNKVLDLSTMYRFAGIPNNALLEMAKAKRARVEDDVVVQLQLEDGTRTANGTFKPSQSLLDVLVALCPARATAESHPVLVYMRREVYWGQLPATTLKSLGLTRGRAALRLLQRRAEEPKQQANVSAPLPPVVPARNDAKPPTTTVTTSAVPSATGSSELPNVAKPTIDPAEEKPVSVVPQAEPIEAEGKAEPAEKKVAVERPDEPKAGEQAVEEAVPERPRPEARIVVLGDRDAVLFHASTAERDQTEVADSFFDLTVPEMMQLYKQLQERVKSLEDAPLLTGELRELERNQQLLSSMGRYRQAVIRVQFPDRHILQGVFQVYETVGHVVEFVRGYLADPNQSFCLYTTPPKVVLQPTASLLDAGCFPQVLLHFSTADQTATGDSMAAAPTSFALRCDLLGQLSNATGAAVVAARAKRNATTVDTTTADTTTATTTTTTTNTSMEASSSDTTAMESSSHETVPAGPSNRIPNRNFRQSASASSQATSEREAKILKFLKK</sequence>
<dbReference type="GO" id="GO:0042593">
    <property type="term" value="P:glucose homeostasis"/>
    <property type="evidence" value="ECO:0000318"/>
    <property type="project" value="GO_Central"/>
</dbReference>
<evidence type="ECO:0000259" key="2">
    <source>
        <dbReference type="Pfam" id="PF00789"/>
    </source>
</evidence>
<evidence type="ECO:0000259" key="3">
    <source>
        <dbReference type="Pfam" id="PF11470"/>
    </source>
</evidence>
<dbReference type="CDD" id="cd16105">
    <property type="entry name" value="Ubl_ASPSCR1_like"/>
    <property type="match status" value="1"/>
</dbReference>
<organism evidence="4">
    <name type="scientific">Anopheles gambiae</name>
    <name type="common">African malaria mosquito</name>
    <dbReference type="NCBI Taxonomy" id="7165"/>
    <lineage>
        <taxon>Eukaryota</taxon>
        <taxon>Metazoa</taxon>
        <taxon>Ecdysozoa</taxon>
        <taxon>Arthropoda</taxon>
        <taxon>Hexapoda</taxon>
        <taxon>Insecta</taxon>
        <taxon>Pterygota</taxon>
        <taxon>Neoptera</taxon>
        <taxon>Endopterygota</taxon>
        <taxon>Diptera</taxon>
        <taxon>Nematocera</taxon>
        <taxon>Culicoidea</taxon>
        <taxon>Culicidae</taxon>
        <taxon>Anophelinae</taxon>
        <taxon>Anopheles</taxon>
    </lineage>
</organism>
<dbReference type="STRING" id="7165.Q7QFB4"/>
<dbReference type="VEuPathDB" id="VectorBase:AGAP000394"/>
<feature type="compositionally biased region" description="Basic and acidic residues" evidence="1">
    <location>
        <begin position="232"/>
        <end position="253"/>
    </location>
</feature>
<feature type="compositionally biased region" description="Low complexity" evidence="1">
    <location>
        <begin position="522"/>
        <end position="532"/>
    </location>
</feature>
<dbReference type="Gene3D" id="3.10.20.90">
    <property type="entry name" value="Phosphatidylinositol 3-kinase Catalytic Subunit, Chain A, domain 1"/>
    <property type="match status" value="2"/>
</dbReference>
<accession>Q7QFB4</accession>
<reference evidence="4" key="2">
    <citation type="submission" date="2002-03" db="EMBL/GenBank/DDBJ databases">
        <authorList>
            <consortium name="The Anopheles Genome Sequencing Consortium"/>
        </authorList>
    </citation>
    <scope>NUCLEOTIDE SEQUENCE</scope>
    <source>
        <strain evidence="4">PEST</strain>
    </source>
</reference>
<dbReference type="EMBL" id="AAAB01008846">
    <property type="protein sequence ID" value="EAA06703.5"/>
    <property type="molecule type" value="Genomic_DNA"/>
</dbReference>
<reference evidence="4 5" key="3">
    <citation type="journal article" date="2004" name="Trends Parasitol.">
        <title>The Anopheles gambiae genome: an update.</title>
        <authorList>
            <person name="Mongin E."/>
            <person name="Louis C."/>
            <person name="Holt R.A."/>
            <person name="Birney E."/>
            <person name="Collins F.H."/>
        </authorList>
    </citation>
    <scope>NUCLEOTIDE SEQUENCE</scope>
    <source>
        <strain evidence="4 5">PEST</strain>
    </source>
</reference>
<protein>
    <submittedName>
        <fullName evidence="4">AGAP000394-PA</fullName>
    </submittedName>
</protein>
<proteinExistence type="predicted"/>
<reference evidence="4 6" key="1">
    <citation type="journal article" date="2002" name="Science">
        <title>The genome sequence of the malaria mosquito Anopheles gambiae.</title>
        <authorList>
            <person name="Holt R.A."/>
            <person name="Subramanian G.M."/>
            <person name="Halpern A."/>
            <person name="Sutton G.G."/>
            <person name="Charlab R."/>
            <person name="Nusskern D.R."/>
            <person name="Wincker P."/>
            <person name="Clark A.G."/>
            <person name="Ribeiro J.M."/>
            <person name="Wides R."/>
            <person name="Salzberg S.L."/>
            <person name="Loftus B."/>
            <person name="Yandell M."/>
            <person name="Majoros W.H."/>
            <person name="Rusch D.B."/>
            <person name="Lai Z."/>
            <person name="Kraft C.L."/>
            <person name="Abril J.F."/>
            <person name="Anthouard V."/>
            <person name="Arensburger P."/>
            <person name="Atkinson P.W."/>
            <person name="Baden H."/>
            <person name="de Berardinis V."/>
            <person name="Baldwin D."/>
            <person name="Benes V."/>
            <person name="Biedler J."/>
            <person name="Blass C."/>
            <person name="Bolanos R."/>
            <person name="Boscus D."/>
            <person name="Barnstead M."/>
            <person name="Cai S."/>
            <person name="Center A."/>
            <person name="Chaturverdi K."/>
            <person name="Christophides G.K."/>
            <person name="Chrystal M.A."/>
            <person name="Clamp M."/>
            <person name="Cravchik A."/>
            <person name="Curwen V."/>
            <person name="Dana A."/>
            <person name="Delcher A."/>
            <person name="Dew I."/>
            <person name="Evans C.A."/>
            <person name="Flanigan M."/>
            <person name="Grundschober-Freimoser A."/>
            <person name="Friedli L."/>
            <person name="Gu Z."/>
            <person name="Guan P."/>
            <person name="Guigo R."/>
            <person name="Hillenmeyer M.E."/>
            <person name="Hladun S.L."/>
            <person name="Hogan J.R."/>
            <person name="Hong Y.S."/>
            <person name="Hoover J."/>
            <person name="Jaillon O."/>
            <person name="Ke Z."/>
            <person name="Kodira C."/>
            <person name="Kokoza E."/>
            <person name="Koutsos A."/>
            <person name="Letunic I."/>
            <person name="Levitsky A."/>
            <person name="Liang Y."/>
            <person name="Lin J.J."/>
            <person name="Lobo N.F."/>
            <person name="Lopez J.R."/>
            <person name="Malek J.A."/>
            <person name="McIntosh T.C."/>
            <person name="Meister S."/>
            <person name="Miller J."/>
            <person name="Mobarry C."/>
            <person name="Mongin E."/>
            <person name="Murphy S.D."/>
            <person name="O'Brochta D.A."/>
            <person name="Pfannkoch C."/>
            <person name="Qi R."/>
            <person name="Regier M.A."/>
            <person name="Remington K."/>
            <person name="Shao H."/>
            <person name="Sharakhova M.V."/>
            <person name="Sitter C.D."/>
            <person name="Shetty J."/>
            <person name="Smith T.J."/>
            <person name="Strong R."/>
            <person name="Sun J."/>
            <person name="Thomasova D."/>
            <person name="Ton L.Q."/>
            <person name="Topalis P."/>
            <person name="Tu Z."/>
            <person name="Unger M.F."/>
            <person name="Walenz B."/>
            <person name="Wang A."/>
            <person name="Wang J."/>
            <person name="Wang M."/>
            <person name="Wang X."/>
            <person name="Woodford K.J."/>
            <person name="Wortman J.R."/>
            <person name="Wu M."/>
            <person name="Yao A."/>
            <person name="Zdobnov E.M."/>
            <person name="Zhang H."/>
            <person name="Zhao Q."/>
            <person name="Zhao S."/>
            <person name="Zhu S.C."/>
            <person name="Zhimulev I."/>
            <person name="Coluzzi M."/>
            <person name="della Torre A."/>
            <person name="Roth C.W."/>
            <person name="Louis C."/>
            <person name="Kalush F."/>
            <person name="Mural R.J."/>
            <person name="Myers E.W."/>
            <person name="Adams M.D."/>
            <person name="Smith H.O."/>
            <person name="Broder S."/>
            <person name="Gardner M.J."/>
            <person name="Fraser C.M."/>
            <person name="Birney E."/>
            <person name="Bork P."/>
            <person name="Brey P.T."/>
            <person name="Venter J.C."/>
            <person name="Weissenbach J."/>
            <person name="Kafatos F.C."/>
            <person name="Collins F.H."/>
            <person name="Hoffman S.L."/>
        </authorList>
    </citation>
    <scope>NUCLEOTIDE SEQUENCE [LARGE SCALE GENOMIC DNA]</scope>
    <source>
        <strain evidence="4 6">PEST</strain>
    </source>
</reference>
<dbReference type="KEGG" id="aga:1271854"/>
<reference evidence="5" key="6">
    <citation type="submission" date="2021-01" db="UniProtKB">
        <authorList>
            <consortium name="EnsemblMetazoa"/>
        </authorList>
    </citation>
    <scope>IDENTIFICATION</scope>
    <source>
        <strain evidence="5">PEST</strain>
    </source>
</reference>
<reference evidence="4" key="4">
    <citation type="journal article" date="2007" name="Genome Biol.">
        <title>Update of the Anopheles gambiae PEST genome assembly.</title>
        <authorList>
            <person name="Sharakhova M.V."/>
            <person name="Hammond M.P."/>
            <person name="Lobo N.F."/>
            <person name="Krzywinski J."/>
            <person name="Unger M.F."/>
            <person name="Hillenmeyer M.E."/>
            <person name="Bruggner R.V."/>
            <person name="Birney E."/>
            <person name="Collins F.H."/>
        </authorList>
    </citation>
    <scope>NUCLEOTIDE SEQUENCE</scope>
    <source>
        <strain evidence="4">PEST</strain>
    </source>
</reference>
<dbReference type="EnsemblMetazoa" id="AGAP000394-RA">
    <property type="protein sequence ID" value="AGAP000394-PA"/>
    <property type="gene ID" value="AGAP000394"/>
</dbReference>
<feature type="domain" description="UBX" evidence="2">
    <location>
        <begin position="349"/>
        <end position="415"/>
    </location>
</feature>
<feature type="compositionally biased region" description="Low complexity" evidence="1">
    <location>
        <begin position="479"/>
        <end position="502"/>
    </location>
</feature>
<dbReference type="CDD" id="cd16118">
    <property type="entry name" value="UBX2_UBXN9"/>
    <property type="match status" value="1"/>
</dbReference>
<dbReference type="GO" id="GO:0005737">
    <property type="term" value="C:cytoplasm"/>
    <property type="evidence" value="ECO:0000318"/>
    <property type="project" value="GO_Central"/>
</dbReference>
<dbReference type="PANTHER" id="PTHR46467">
    <property type="entry name" value="TETHER CONTAINING UBX DOMAIN FOR GLUT4"/>
    <property type="match status" value="1"/>
</dbReference>
<dbReference type="eggNOG" id="KOG2699">
    <property type="taxonomic scope" value="Eukaryota"/>
</dbReference>
<dbReference type="VEuPathDB" id="VectorBase:AGAMI1_010144"/>
<dbReference type="Pfam" id="PF11470">
    <property type="entry name" value="TUG-UBL1"/>
    <property type="match status" value="1"/>
</dbReference>
<dbReference type="GO" id="GO:0006886">
    <property type="term" value="P:intracellular protein transport"/>
    <property type="evidence" value="ECO:0000318"/>
    <property type="project" value="GO_Central"/>
</dbReference>
<dbReference type="Proteomes" id="UP000007062">
    <property type="component" value="Chromosome X"/>
</dbReference>
<feature type="region of interest" description="Disordered" evidence="1">
    <location>
        <begin position="479"/>
        <end position="535"/>
    </location>
</feature>
<evidence type="ECO:0000313" key="6">
    <source>
        <dbReference type="Proteomes" id="UP000007062"/>
    </source>
</evidence>
<dbReference type="FunCoup" id="Q7QFB4">
    <property type="interactions" value="1086"/>
</dbReference>
<dbReference type="OMA" id="APKYDWG"/>
<dbReference type="InterPro" id="IPR001012">
    <property type="entry name" value="UBX_dom"/>
</dbReference>
<evidence type="ECO:0000256" key="1">
    <source>
        <dbReference type="SAM" id="MobiDB-lite"/>
    </source>
</evidence>
<reference evidence="4" key="5">
    <citation type="submission" date="2011-05" db="EMBL/GenBank/DDBJ databases">
        <authorList>
            <consortium name="VectorBase"/>
        </authorList>
    </citation>
    <scope>NUCLEOTIDE SEQUENCE</scope>
    <source>
        <strain evidence="4">PEST</strain>
    </source>
</reference>
<feature type="compositionally biased region" description="Low complexity" evidence="1">
    <location>
        <begin position="187"/>
        <end position="200"/>
    </location>
</feature>
<gene>
    <name evidence="5" type="primary">1271854</name>
    <name evidence="4" type="ORF">AgaP_AGAP000394</name>
</gene>
<evidence type="ECO:0000313" key="5">
    <source>
        <dbReference type="EnsemblMetazoa" id="AGAP000394-PA"/>
    </source>
</evidence>
<dbReference type="PANTHER" id="PTHR46467:SF1">
    <property type="entry name" value="TETHER CONTAINING UBX DOMAIN FOR GLUT4"/>
    <property type="match status" value="1"/>
</dbReference>
<dbReference type="Pfam" id="PF00789">
    <property type="entry name" value="UBX"/>
    <property type="match status" value="1"/>
</dbReference>
<dbReference type="SUPFAM" id="SSF54236">
    <property type="entry name" value="Ubiquitin-like"/>
    <property type="match status" value="2"/>
</dbReference>
<dbReference type="GO" id="GO:0005634">
    <property type="term" value="C:nucleus"/>
    <property type="evidence" value="ECO:0000318"/>
    <property type="project" value="GO_Central"/>
</dbReference>
<dbReference type="CDD" id="cd17075">
    <property type="entry name" value="UBX1_UBXN9"/>
    <property type="match status" value="1"/>
</dbReference>
<dbReference type="HOGENOM" id="CLU_025227_0_0_1"/>